<reference evidence="2" key="1">
    <citation type="journal article" date="2019" name="Int. J. Syst. Evol. Microbiol.">
        <title>The Global Catalogue of Microorganisms (GCM) 10K type strain sequencing project: providing services to taxonomists for standard genome sequencing and annotation.</title>
        <authorList>
            <consortium name="The Broad Institute Genomics Platform"/>
            <consortium name="The Broad Institute Genome Sequencing Center for Infectious Disease"/>
            <person name="Wu L."/>
            <person name="Ma J."/>
        </authorList>
    </citation>
    <scope>NUCLEOTIDE SEQUENCE [LARGE SCALE GENOMIC DNA]</scope>
    <source>
        <strain evidence="2">JCM 13501</strain>
    </source>
</reference>
<dbReference type="EMBL" id="BMNW01000001">
    <property type="protein sequence ID" value="GGL94372.1"/>
    <property type="molecule type" value="Genomic_DNA"/>
</dbReference>
<comment type="caution">
    <text evidence="1">The sequence shown here is derived from an EMBL/GenBank/DDBJ whole genome shotgun (WGS) entry which is preliminary data.</text>
</comment>
<proteinExistence type="predicted"/>
<evidence type="ECO:0000313" key="1">
    <source>
        <dbReference type="EMBL" id="GGL94372.1"/>
    </source>
</evidence>
<dbReference type="Proteomes" id="UP000616499">
    <property type="component" value="Unassembled WGS sequence"/>
</dbReference>
<accession>A0ABQ2GGB9</accession>
<protein>
    <submittedName>
        <fullName evidence="1">Uncharacterized protein</fullName>
    </submittedName>
</protein>
<gene>
    <name evidence="1" type="ORF">GCM10009425_01650</name>
</gene>
<name>A0ABQ2GGB9_9PSED</name>
<sequence>MVAEREGVDVYWDMTAIAGEKACQFTAKHPQNPAGMLMNKACLPCD</sequence>
<keyword evidence="2" id="KW-1185">Reference proteome</keyword>
<organism evidence="1 2">
    <name type="scientific">Pseudomonas asuensis</name>
    <dbReference type="NCBI Taxonomy" id="1825787"/>
    <lineage>
        <taxon>Bacteria</taxon>
        <taxon>Pseudomonadati</taxon>
        <taxon>Pseudomonadota</taxon>
        <taxon>Gammaproteobacteria</taxon>
        <taxon>Pseudomonadales</taxon>
        <taxon>Pseudomonadaceae</taxon>
        <taxon>Pseudomonas</taxon>
    </lineage>
</organism>
<evidence type="ECO:0000313" key="2">
    <source>
        <dbReference type="Proteomes" id="UP000616499"/>
    </source>
</evidence>